<keyword evidence="2" id="KW-1185">Reference proteome</keyword>
<dbReference type="Proteomes" id="UP001194729">
    <property type="component" value="Unassembled WGS sequence"/>
</dbReference>
<gene>
    <name evidence="1" type="ORF">FNJ87_14370</name>
</gene>
<feature type="non-terminal residue" evidence="1">
    <location>
        <position position="65"/>
    </location>
</feature>
<accession>A0ABS0A7Z5</accession>
<name>A0ABS0A7Z5_9FLAO</name>
<evidence type="ECO:0000313" key="2">
    <source>
        <dbReference type="Proteomes" id="UP001194729"/>
    </source>
</evidence>
<sequence length="65" mass="7630">MVNKTQPNNEPVVTYLNTIEPQQKRQDCLRLLEIMEDVMGEKARMWGDMIGSYTYHITPHSSRSF</sequence>
<protein>
    <submittedName>
        <fullName evidence="1">DUF1801 domain-containing protein</fullName>
    </submittedName>
</protein>
<comment type="caution">
    <text evidence="1">The sequence shown here is derived from an EMBL/GenBank/DDBJ whole genome shotgun (WGS) entry which is preliminary data.</text>
</comment>
<reference evidence="1 2" key="1">
    <citation type="submission" date="2020-11" db="EMBL/GenBank/DDBJ databases">
        <title>P. mediterranea TC4 genome.</title>
        <authorList>
            <person name="Molmeret M."/>
        </authorList>
    </citation>
    <scope>NUCLEOTIDE SEQUENCE [LARGE SCALE GENOMIC DNA]</scope>
    <source>
        <strain evidence="1 2">TC4</strain>
    </source>
</reference>
<proteinExistence type="predicted"/>
<dbReference type="EMBL" id="JADKYU010000752">
    <property type="protein sequence ID" value="MBF4985461.1"/>
    <property type="molecule type" value="Genomic_DNA"/>
</dbReference>
<evidence type="ECO:0000313" key="1">
    <source>
        <dbReference type="EMBL" id="MBF4985461.1"/>
    </source>
</evidence>
<organism evidence="1 2">
    <name type="scientific">Nonlabens mediterrranea</name>
    <dbReference type="NCBI Taxonomy" id="1419947"/>
    <lineage>
        <taxon>Bacteria</taxon>
        <taxon>Pseudomonadati</taxon>
        <taxon>Bacteroidota</taxon>
        <taxon>Flavobacteriia</taxon>
        <taxon>Flavobacteriales</taxon>
        <taxon>Flavobacteriaceae</taxon>
        <taxon>Nonlabens</taxon>
    </lineage>
</organism>